<dbReference type="SUPFAM" id="SSF51161">
    <property type="entry name" value="Trimeric LpxA-like enzymes"/>
    <property type="match status" value="1"/>
</dbReference>
<dbReference type="Proteomes" id="UP001059950">
    <property type="component" value="Chromosome"/>
</dbReference>
<dbReference type="HAMAP" id="MF_00523">
    <property type="entry name" value="LpxD"/>
    <property type="match status" value="1"/>
</dbReference>
<dbReference type="NCBIfam" id="NF002060">
    <property type="entry name" value="PRK00892.1"/>
    <property type="match status" value="1"/>
</dbReference>
<protein>
    <recommendedName>
        <fullName evidence="7">UDP-3-O-acylglucosamine N-acyltransferase</fullName>
        <ecNumber evidence="7">2.3.1.191</ecNumber>
    </recommendedName>
</protein>
<keyword evidence="4 7" id="KW-0677">Repeat</keyword>
<keyword evidence="2 7" id="KW-0441">Lipid A biosynthesis</keyword>
<dbReference type="InterPro" id="IPR007691">
    <property type="entry name" value="LpxD"/>
</dbReference>
<dbReference type="Pfam" id="PF04613">
    <property type="entry name" value="LpxD"/>
    <property type="match status" value="1"/>
</dbReference>
<dbReference type="InterPro" id="IPR020573">
    <property type="entry name" value="UDP_GlcNAc_AcTrfase_non-rep"/>
</dbReference>
<evidence type="ECO:0000259" key="8">
    <source>
        <dbReference type="Pfam" id="PF04613"/>
    </source>
</evidence>
<dbReference type="NCBIfam" id="TIGR01853">
    <property type="entry name" value="lipid_A_lpxD"/>
    <property type="match status" value="1"/>
</dbReference>
<dbReference type="InterPro" id="IPR011004">
    <property type="entry name" value="Trimer_LpxA-like_sf"/>
</dbReference>
<dbReference type="PANTHER" id="PTHR43378:SF2">
    <property type="entry name" value="UDP-3-O-ACYLGLUCOSAMINE N-ACYLTRANSFERASE 1, MITOCHONDRIAL-RELATED"/>
    <property type="match status" value="1"/>
</dbReference>
<dbReference type="Gene3D" id="3.40.1390.10">
    <property type="entry name" value="MurE/MurF, N-terminal domain"/>
    <property type="match status" value="1"/>
</dbReference>
<keyword evidence="10" id="KW-1185">Reference proteome</keyword>
<comment type="catalytic activity">
    <reaction evidence="7">
        <text>a UDP-3-O-[(3R)-3-hydroxyacyl]-alpha-D-glucosamine + a (3R)-hydroxyacyl-[ACP] = a UDP-2-N,3-O-bis[(3R)-3-hydroxyacyl]-alpha-D-glucosamine + holo-[ACP] + H(+)</text>
        <dbReference type="Rhea" id="RHEA:53836"/>
        <dbReference type="Rhea" id="RHEA-COMP:9685"/>
        <dbReference type="Rhea" id="RHEA-COMP:9945"/>
        <dbReference type="ChEBI" id="CHEBI:15378"/>
        <dbReference type="ChEBI" id="CHEBI:64479"/>
        <dbReference type="ChEBI" id="CHEBI:78827"/>
        <dbReference type="ChEBI" id="CHEBI:137740"/>
        <dbReference type="ChEBI" id="CHEBI:137748"/>
        <dbReference type="EC" id="2.3.1.191"/>
    </reaction>
</comment>
<name>A0ABY5GU17_9GAMM</name>
<proteinExistence type="inferred from homology"/>
<dbReference type="InterPro" id="IPR001451">
    <property type="entry name" value="Hexapep"/>
</dbReference>
<dbReference type="Gene3D" id="1.20.5.170">
    <property type="match status" value="1"/>
</dbReference>
<evidence type="ECO:0000256" key="2">
    <source>
        <dbReference type="ARBA" id="ARBA00022556"/>
    </source>
</evidence>
<dbReference type="EC" id="2.3.1.191" evidence="7"/>
<evidence type="ECO:0000313" key="10">
    <source>
        <dbReference type="Proteomes" id="UP001059950"/>
    </source>
</evidence>
<feature type="domain" description="UDP-3-O-[3-hydroxymyristoyl] glucosamine N-acyltransferase non-repeat region" evidence="8">
    <location>
        <begin position="23"/>
        <end position="90"/>
    </location>
</feature>
<comment type="similarity">
    <text evidence="7">Belongs to the transferase hexapeptide repeat family. LpxD subfamily.</text>
</comment>
<keyword evidence="6 7" id="KW-0012">Acyltransferase</keyword>
<evidence type="ECO:0000313" key="9">
    <source>
        <dbReference type="EMBL" id="UTW02928.1"/>
    </source>
</evidence>
<evidence type="ECO:0000256" key="7">
    <source>
        <dbReference type="HAMAP-Rule" id="MF_00523"/>
    </source>
</evidence>
<organism evidence="9 10">
    <name type="scientific">Amphritea atlantica</name>
    <dbReference type="NCBI Taxonomy" id="355243"/>
    <lineage>
        <taxon>Bacteria</taxon>
        <taxon>Pseudomonadati</taxon>
        <taxon>Pseudomonadota</taxon>
        <taxon>Gammaproteobacteria</taxon>
        <taxon>Oceanospirillales</taxon>
        <taxon>Oceanospirillaceae</taxon>
        <taxon>Amphritea</taxon>
    </lineage>
</organism>
<evidence type="ECO:0000256" key="3">
    <source>
        <dbReference type="ARBA" id="ARBA00022679"/>
    </source>
</evidence>
<dbReference type="CDD" id="cd03352">
    <property type="entry name" value="LbH_LpxD"/>
    <property type="match status" value="1"/>
</dbReference>
<keyword evidence="5 7" id="KW-0443">Lipid metabolism</keyword>
<keyword evidence="3 7" id="KW-0808">Transferase</keyword>
<accession>A0ABY5GU17</accession>
<dbReference type="EMBL" id="CP073344">
    <property type="protein sequence ID" value="UTW02928.1"/>
    <property type="molecule type" value="Genomic_DNA"/>
</dbReference>
<comment type="subunit">
    <text evidence="7">Homotrimer.</text>
</comment>
<evidence type="ECO:0000256" key="5">
    <source>
        <dbReference type="ARBA" id="ARBA00023098"/>
    </source>
</evidence>
<dbReference type="GO" id="GO:0103118">
    <property type="term" value="F:UDP-3-O-[(3R)-3-hydroxyacyl]-glucosamine N-acyltransferase activity"/>
    <property type="evidence" value="ECO:0007669"/>
    <property type="project" value="UniProtKB-EC"/>
</dbReference>
<reference evidence="9" key="1">
    <citation type="submission" date="2021-04" db="EMBL/GenBank/DDBJ databases">
        <title>Oceanospirillales bacteria with DddD are important DMSP degraders in coastal seawater.</title>
        <authorList>
            <person name="Liu J."/>
        </authorList>
    </citation>
    <scope>NUCLEOTIDE SEQUENCE</scope>
    <source>
        <strain evidence="9">GY6</strain>
    </source>
</reference>
<dbReference type="PANTHER" id="PTHR43378">
    <property type="entry name" value="UDP-3-O-ACYLGLUCOSAMINE N-ACYLTRANSFERASE"/>
    <property type="match status" value="1"/>
</dbReference>
<keyword evidence="1 7" id="KW-0444">Lipid biosynthesis</keyword>
<dbReference type="Gene3D" id="2.160.10.10">
    <property type="entry name" value="Hexapeptide repeat proteins"/>
    <property type="match status" value="1"/>
</dbReference>
<evidence type="ECO:0000256" key="6">
    <source>
        <dbReference type="ARBA" id="ARBA00023315"/>
    </source>
</evidence>
<dbReference type="Pfam" id="PF14602">
    <property type="entry name" value="Hexapep_2"/>
    <property type="match status" value="1"/>
</dbReference>
<evidence type="ECO:0000256" key="4">
    <source>
        <dbReference type="ARBA" id="ARBA00022737"/>
    </source>
</evidence>
<dbReference type="Pfam" id="PF00132">
    <property type="entry name" value="Hexapep"/>
    <property type="match status" value="2"/>
</dbReference>
<comment type="function">
    <text evidence="7">Catalyzes the N-acylation of UDP-3-O-acylglucosamine using 3-hydroxyacyl-ACP as the acyl donor. Is involved in the biosynthesis of lipid A, a phosphorylated glycolipid that anchors the lipopolysaccharide to the outer membrane of the cell.</text>
</comment>
<sequence>MTTPTFTVSELASLLGAEAVVSDRPIEGIGTLQSATETQLSFLHNARYQQQLSASRAGAILVRAEHRDAVASVALVVADPYIAYARATALFCEQQDAGVSSISPAADISASAQLGENVTIGANAVIGDDVSIGAGVTIGANSVIGCGCVVGENTRIAANVTLYNRVRVGASCFIHSGAVIGADGFGFADDGGRWLKIHQLGSVRIGDRVEVGAGTTIDRGALDDTVIGDGVILDNQIQIGHNVNIGDNTAIVACSAIAGSTRIGKNCTIAGGVGIAGHLTIADGTHITAMTMVSKSILQPGVFSSGTVMEPHQQWKRNAVRFRHLDEMSRRIKHLEKTVKQQNTEGQP</sequence>
<comment type="pathway">
    <text evidence="7">Bacterial outer membrane biogenesis; LPS lipid A biosynthesis.</text>
</comment>
<gene>
    <name evidence="7 9" type="primary">lpxD</name>
    <name evidence="9" type="ORF">KDX31_16585</name>
</gene>
<evidence type="ECO:0000256" key="1">
    <source>
        <dbReference type="ARBA" id="ARBA00022516"/>
    </source>
</evidence>
<feature type="active site" description="Proton acceptor" evidence="7">
    <location>
        <position position="241"/>
    </location>
</feature>